<comment type="caution">
    <text evidence="2">The sequence shown here is derived from an EMBL/GenBank/DDBJ whole genome shotgun (WGS) entry which is preliminary data.</text>
</comment>
<accession>A0ABR0NUF9</accession>
<keyword evidence="3" id="KW-1185">Reference proteome</keyword>
<evidence type="ECO:0000256" key="1">
    <source>
        <dbReference type="SAM" id="SignalP"/>
    </source>
</evidence>
<dbReference type="EMBL" id="JARKNE010000009">
    <property type="protein sequence ID" value="KAK5804596.1"/>
    <property type="molecule type" value="Genomic_DNA"/>
</dbReference>
<proteinExistence type="predicted"/>
<evidence type="ECO:0000313" key="3">
    <source>
        <dbReference type="Proteomes" id="UP001358586"/>
    </source>
</evidence>
<keyword evidence="1" id="KW-0732">Signal</keyword>
<name>A0ABR0NUF9_GOSAR</name>
<feature type="chain" id="PRO_5046222832" evidence="1">
    <location>
        <begin position="19"/>
        <end position="128"/>
    </location>
</feature>
<reference evidence="2 3" key="1">
    <citation type="submission" date="2023-03" db="EMBL/GenBank/DDBJ databases">
        <title>WGS of Gossypium arboreum.</title>
        <authorList>
            <person name="Yu D."/>
        </authorList>
    </citation>
    <scope>NUCLEOTIDE SEQUENCE [LARGE SCALE GENOMIC DNA]</scope>
    <source>
        <tissue evidence="2">Leaf</tissue>
    </source>
</reference>
<feature type="signal peptide" evidence="1">
    <location>
        <begin position="1"/>
        <end position="18"/>
    </location>
</feature>
<protein>
    <submittedName>
        <fullName evidence="2">Uncharacterized protein</fullName>
    </submittedName>
</protein>
<gene>
    <name evidence="2" type="ORF">PVK06_032247</name>
</gene>
<organism evidence="2 3">
    <name type="scientific">Gossypium arboreum</name>
    <name type="common">Tree cotton</name>
    <name type="synonym">Gossypium nanking</name>
    <dbReference type="NCBI Taxonomy" id="29729"/>
    <lineage>
        <taxon>Eukaryota</taxon>
        <taxon>Viridiplantae</taxon>
        <taxon>Streptophyta</taxon>
        <taxon>Embryophyta</taxon>
        <taxon>Tracheophyta</taxon>
        <taxon>Spermatophyta</taxon>
        <taxon>Magnoliopsida</taxon>
        <taxon>eudicotyledons</taxon>
        <taxon>Gunneridae</taxon>
        <taxon>Pentapetalae</taxon>
        <taxon>rosids</taxon>
        <taxon>malvids</taxon>
        <taxon>Malvales</taxon>
        <taxon>Malvaceae</taxon>
        <taxon>Malvoideae</taxon>
        <taxon>Gossypium</taxon>
    </lineage>
</organism>
<dbReference type="Proteomes" id="UP001358586">
    <property type="component" value="Chromosome 9"/>
</dbReference>
<evidence type="ECO:0000313" key="2">
    <source>
        <dbReference type="EMBL" id="KAK5804596.1"/>
    </source>
</evidence>
<sequence length="128" mass="14636">MMTAWCRMPSVLDLKLLRYWTLWLNFYIHDQPNKQVAFGQCEDPFESSHAQTVLYNQESRIGNVGDLGNYSVRQATSSTDSAMGNIDNLQQLASPKNYMNDGGDLRTTRVNARAYQPLQQSNSEKLRN</sequence>